<feature type="compositionally biased region" description="Basic and acidic residues" evidence="1">
    <location>
        <begin position="35"/>
        <end position="51"/>
    </location>
</feature>
<gene>
    <name evidence="2" type="ORF">AVDCRST_MAG19-758</name>
</gene>
<organism evidence="2">
    <name type="scientific">uncultured Thermomicrobiales bacterium</name>
    <dbReference type="NCBI Taxonomy" id="1645740"/>
    <lineage>
        <taxon>Bacteria</taxon>
        <taxon>Pseudomonadati</taxon>
        <taxon>Thermomicrobiota</taxon>
        <taxon>Thermomicrobia</taxon>
        <taxon>Thermomicrobiales</taxon>
        <taxon>environmental samples</taxon>
    </lineage>
</organism>
<feature type="region of interest" description="Disordered" evidence="1">
    <location>
        <begin position="1"/>
        <end position="79"/>
    </location>
</feature>
<evidence type="ECO:0000256" key="1">
    <source>
        <dbReference type="SAM" id="MobiDB-lite"/>
    </source>
</evidence>
<accession>A0A6J4UHA2</accession>
<evidence type="ECO:0000313" key="2">
    <source>
        <dbReference type="EMBL" id="CAA9550558.1"/>
    </source>
</evidence>
<protein>
    <submittedName>
        <fullName evidence="2">Uncharacterized protein</fullName>
    </submittedName>
</protein>
<dbReference type="AlphaFoldDB" id="A0A6J4UHA2"/>
<proteinExistence type="predicted"/>
<sequence length="79" mass="8457">MRGDSGAAIWDPGGGEPEPRRHPPGDRGTAQTVDDGARPDGADAPRLDRASNRRPSSRSLRSTPKRRGASREQVTLEPS</sequence>
<dbReference type="EMBL" id="CADCWL010000034">
    <property type="protein sequence ID" value="CAA9550558.1"/>
    <property type="molecule type" value="Genomic_DNA"/>
</dbReference>
<reference evidence="2" key="1">
    <citation type="submission" date="2020-02" db="EMBL/GenBank/DDBJ databases">
        <authorList>
            <person name="Meier V. D."/>
        </authorList>
    </citation>
    <scope>NUCLEOTIDE SEQUENCE</scope>
    <source>
        <strain evidence="2">AVDCRST_MAG19</strain>
    </source>
</reference>
<feature type="compositionally biased region" description="Low complexity" evidence="1">
    <location>
        <begin position="53"/>
        <end position="62"/>
    </location>
</feature>
<name>A0A6J4UHA2_9BACT</name>